<evidence type="ECO:0000313" key="16">
    <source>
        <dbReference type="Proteomes" id="UP001155586"/>
    </source>
</evidence>
<evidence type="ECO:0000313" key="15">
    <source>
        <dbReference type="EMBL" id="MCW8334523.1"/>
    </source>
</evidence>
<feature type="signal peptide" evidence="14">
    <location>
        <begin position="1"/>
        <end position="24"/>
    </location>
</feature>
<sequence>MSFMSRLISFLVAFLILSGCSSLPESQMSVEWQAHQDKLTSIETYKAVGKLGYISPLERQSLNFQWTHSQDRSQLRLTNFLGQTVLNLVITPQGAIVNTYDDQTFSDVSATQLVKRLTGLTIPVDQLQDWMLGMPTGSDSYELNVNNTLSTLNKTIANQDWQLEYLSYQDIDFNNSPLPLPQKMRLNQAETKINLVISKWTLN</sequence>
<protein>
    <recommendedName>
        <fullName evidence="4 13">Outer-membrane lipoprotein LolB</fullName>
    </recommendedName>
</protein>
<dbReference type="PROSITE" id="PS51257">
    <property type="entry name" value="PROKAR_LIPOPROTEIN"/>
    <property type="match status" value="1"/>
</dbReference>
<evidence type="ECO:0000256" key="11">
    <source>
        <dbReference type="ARBA" id="ARBA00023237"/>
    </source>
</evidence>
<keyword evidence="11 13" id="KW-0998">Cell outer membrane</keyword>
<dbReference type="InterPro" id="IPR029046">
    <property type="entry name" value="LolA/LolB/LppX"/>
</dbReference>
<evidence type="ECO:0000256" key="9">
    <source>
        <dbReference type="ARBA" id="ARBA00023139"/>
    </source>
</evidence>
<dbReference type="GO" id="GO:0044874">
    <property type="term" value="P:lipoprotein localization to outer membrane"/>
    <property type="evidence" value="ECO:0007669"/>
    <property type="project" value="UniProtKB-UniRule"/>
</dbReference>
<evidence type="ECO:0000256" key="8">
    <source>
        <dbReference type="ARBA" id="ARBA00023136"/>
    </source>
</evidence>
<evidence type="ECO:0000256" key="10">
    <source>
        <dbReference type="ARBA" id="ARBA00023186"/>
    </source>
</evidence>
<keyword evidence="16" id="KW-1185">Reference proteome</keyword>
<keyword evidence="6 13" id="KW-0732">Signal</keyword>
<evidence type="ECO:0000256" key="3">
    <source>
        <dbReference type="ARBA" id="ARBA00011245"/>
    </source>
</evidence>
<dbReference type="RefSeq" id="WP_265687904.1">
    <property type="nucleotide sequence ID" value="NZ_JAKRRX010000061.1"/>
</dbReference>
<organism evidence="15 16">
    <name type="scientific">Vibrio paucivorans</name>
    <dbReference type="NCBI Taxonomy" id="2829489"/>
    <lineage>
        <taxon>Bacteria</taxon>
        <taxon>Pseudomonadati</taxon>
        <taxon>Pseudomonadota</taxon>
        <taxon>Gammaproteobacteria</taxon>
        <taxon>Vibrionales</taxon>
        <taxon>Vibrionaceae</taxon>
        <taxon>Vibrio</taxon>
    </lineage>
</organism>
<name>A0A9X3CEV9_9VIBR</name>
<keyword evidence="8 13" id="KW-0472">Membrane</keyword>
<dbReference type="CDD" id="cd16326">
    <property type="entry name" value="LolB"/>
    <property type="match status" value="1"/>
</dbReference>
<evidence type="ECO:0000256" key="14">
    <source>
        <dbReference type="SAM" id="SignalP"/>
    </source>
</evidence>
<comment type="similarity">
    <text evidence="2 13">Belongs to the LolB family.</text>
</comment>
<evidence type="ECO:0000256" key="4">
    <source>
        <dbReference type="ARBA" id="ARBA00016202"/>
    </source>
</evidence>
<dbReference type="GO" id="GO:0015031">
    <property type="term" value="P:protein transport"/>
    <property type="evidence" value="ECO:0007669"/>
    <property type="project" value="UniProtKB-KW"/>
</dbReference>
<evidence type="ECO:0000256" key="6">
    <source>
        <dbReference type="ARBA" id="ARBA00022729"/>
    </source>
</evidence>
<proteinExistence type="inferred from homology"/>
<keyword evidence="12 13" id="KW-0449">Lipoprotein</keyword>
<dbReference type="EMBL" id="JAKRRX010000061">
    <property type="protein sequence ID" value="MCW8334523.1"/>
    <property type="molecule type" value="Genomic_DNA"/>
</dbReference>
<dbReference type="Pfam" id="PF03550">
    <property type="entry name" value="LolB"/>
    <property type="match status" value="1"/>
</dbReference>
<dbReference type="Proteomes" id="UP001155586">
    <property type="component" value="Unassembled WGS sequence"/>
</dbReference>
<keyword evidence="7 13" id="KW-0653">Protein transport</keyword>
<dbReference type="HAMAP" id="MF_00233">
    <property type="entry name" value="LolB"/>
    <property type="match status" value="1"/>
</dbReference>
<dbReference type="InterPro" id="IPR004565">
    <property type="entry name" value="OM_lipoprot_LolB"/>
</dbReference>
<dbReference type="NCBIfam" id="TIGR00548">
    <property type="entry name" value="lolB"/>
    <property type="match status" value="1"/>
</dbReference>
<evidence type="ECO:0000256" key="2">
    <source>
        <dbReference type="ARBA" id="ARBA00009696"/>
    </source>
</evidence>
<dbReference type="GO" id="GO:0009279">
    <property type="term" value="C:cell outer membrane"/>
    <property type="evidence" value="ECO:0007669"/>
    <property type="project" value="UniProtKB-SubCell"/>
</dbReference>
<comment type="subcellular location">
    <subcellularLocation>
        <location evidence="1 13">Cell outer membrane</location>
        <topology evidence="1 13">Lipid-anchor</topology>
    </subcellularLocation>
</comment>
<evidence type="ECO:0000256" key="7">
    <source>
        <dbReference type="ARBA" id="ARBA00022927"/>
    </source>
</evidence>
<keyword evidence="5 13" id="KW-0813">Transport</keyword>
<dbReference type="Gene3D" id="2.50.20.10">
    <property type="entry name" value="Lipoprotein localisation LolA/LolB/LppX"/>
    <property type="match status" value="1"/>
</dbReference>
<comment type="subunit">
    <text evidence="3 13">Monomer.</text>
</comment>
<reference evidence="15" key="1">
    <citation type="submission" date="2022-02" db="EMBL/GenBank/DDBJ databases">
        <title>Vibrio sp. nov., a new bacterium isolated from Bohai sea, China.</title>
        <authorList>
            <person name="Yuan Y."/>
        </authorList>
    </citation>
    <scope>NUCLEOTIDE SEQUENCE</scope>
    <source>
        <strain evidence="15">DBSS07</strain>
    </source>
</reference>
<comment type="caution">
    <text evidence="15">The sequence shown here is derived from an EMBL/GenBank/DDBJ whole genome shotgun (WGS) entry which is preliminary data.</text>
</comment>
<keyword evidence="10 13" id="KW-0143">Chaperone</keyword>
<dbReference type="SUPFAM" id="SSF89392">
    <property type="entry name" value="Prokaryotic lipoproteins and lipoprotein localization factors"/>
    <property type="match status" value="1"/>
</dbReference>
<evidence type="ECO:0000256" key="13">
    <source>
        <dbReference type="HAMAP-Rule" id="MF_00233"/>
    </source>
</evidence>
<feature type="chain" id="PRO_5040764465" description="Outer-membrane lipoprotein LolB" evidence="14">
    <location>
        <begin position="25"/>
        <end position="203"/>
    </location>
</feature>
<keyword evidence="9 13" id="KW-0564">Palmitate</keyword>
<accession>A0A9X3CEV9</accession>
<gene>
    <name evidence="13 15" type="primary">lolB</name>
    <name evidence="15" type="ORF">MD483_11905</name>
</gene>
<dbReference type="AlphaFoldDB" id="A0A9X3CEV9"/>
<evidence type="ECO:0000256" key="5">
    <source>
        <dbReference type="ARBA" id="ARBA00022448"/>
    </source>
</evidence>
<evidence type="ECO:0000256" key="1">
    <source>
        <dbReference type="ARBA" id="ARBA00004459"/>
    </source>
</evidence>
<comment type="function">
    <text evidence="13">Plays a critical role in the incorporation of lipoproteins in the outer membrane after they are released by the LolA protein.</text>
</comment>
<evidence type="ECO:0000256" key="12">
    <source>
        <dbReference type="ARBA" id="ARBA00023288"/>
    </source>
</evidence>